<sequence>MFLMNAPPVVALQSKWEAFGPPGGFRFPGCFSEPKEGVARASVSAKVQMLISTLQSDEAALGMSDEHTLQRSQRAERGRDTRLAASPTFAACGLAADFDSKREEGATDFGPLVLDSDSDDSVDRDIEEAIQEYLRAKSGAAQPPGATDGDSRCRPEPQSSAPTPLCPLKPAPGSGGVPGSHGGTSEDQGSASPVSVSSDDSFEQSIRAEIEQFLSEKRQHETQKCDVPADKKTDPNGNLAKLSFRSSKEPHHQQDLTGACKEFVFRKPPRLTKVNAQPRGLRSQVTTEPEGLGGTKPAAPKPAAACRPAEAAQSKGAKRSVGLRRGGRRVRSAALVREASDSSSDDGIEEAIQLYQLEKRKEASGDPLRKTPPGEEKGPDPPAHSTSPSMKSALPETHRRTPSKKRPAATKAMDLGPGGLNPDHPSKPPKETKAAPPVNTAAKSESADRSSCRADTSAELMCAEAILDISKTILPAPEEGSDRPLSASPFFHPLNVPSHSDGDSSSVDSDDSIEQEIRTFLALKAQSGSLPARTETCPQSAQCPLPSPGPHSQAGGLKASVSKTLDLSLGCRRKRRGGSSTARPCAPKKTRETAKEGAQDADHSQRKTQPGQEKGSEAPGREGESRGQPLPCRTVELGDELVAPDARGGASPGHGKAAEARRGDEKESSDDKSSSLDSDEDLDTAIKDLLRSKRKLRRRSKEPRAACKKRVRFSTTQTQFLGTLGCFQKGWKDKSPHLLKSCLSKPRKDGRENPGRKPVSVFCRETERTKADGAGPREVPPALWLRRRASEGTLFSKGTEAREFQGSAPSPGSLSDDSSSVDSDDSIELEIRKFLAEKAKEAVSGSEIPGGGPTALGTGSGPGPELPLCRKGPPPALALQPGMCTRSQRGRGASQPPEGLRGAGRALIPGGRSSPRAEQAGLPAALARGELAVPRSASGTVSARGSPAGRRNAYAHKDQSPRGAEPAAGDSAFGQLPSGAEAGTRAESPAGAFPGTPRSRGSLTRNLGAKREGGPPTSLALPWSDFAHQSQLQSTWALSPEGREAAWKGGLGSERERGPQGQSSPSLAVDPKKGLPFAGFSPLLSTQLFHFGKSVSWGGKPASLFSAPLSLPLQGPSFSAFRETQAGHGPVFGGPHLLMKKEGGHWPSRKSQAGLSLQDRRNSGPEENLLDLRYRRRVADREEEDPEALGSDASEFSDTSVEEGSGPLAQGKVLKL</sequence>
<gene>
    <name evidence="3" type="ORF">HPG69_019369</name>
</gene>
<dbReference type="AlphaFoldDB" id="A0A7J7EXE7"/>
<evidence type="ECO:0000256" key="1">
    <source>
        <dbReference type="SAM" id="MobiDB-lite"/>
    </source>
</evidence>
<feature type="region of interest" description="Disordered" evidence="1">
    <location>
        <begin position="527"/>
        <end position="684"/>
    </location>
</feature>
<feature type="compositionally biased region" description="Low complexity" evidence="1">
    <location>
        <begin position="297"/>
        <end position="312"/>
    </location>
</feature>
<feature type="region of interest" description="Disordered" evidence="1">
    <location>
        <begin position="271"/>
        <end position="456"/>
    </location>
</feature>
<protein>
    <recommendedName>
        <fullName evidence="2">Protein phosphatase 1 regulatory subunit 26 N-terminal domain-containing protein</fullName>
    </recommendedName>
</protein>
<feature type="region of interest" description="Disordered" evidence="1">
    <location>
        <begin position="133"/>
        <end position="255"/>
    </location>
</feature>
<feature type="compositionally biased region" description="Basic and acidic residues" evidence="1">
    <location>
        <begin position="614"/>
        <end position="625"/>
    </location>
</feature>
<dbReference type="Pfam" id="PF15740">
    <property type="entry name" value="PPP1R26_N"/>
    <property type="match status" value="1"/>
</dbReference>
<feature type="compositionally biased region" description="Basic and acidic residues" evidence="1">
    <location>
        <begin position="357"/>
        <end position="379"/>
    </location>
</feature>
<comment type="caution">
    <text evidence="3">The sequence shown here is derived from an EMBL/GenBank/DDBJ whole genome shotgun (WGS) entry which is preliminary data.</text>
</comment>
<dbReference type="Proteomes" id="UP000551758">
    <property type="component" value="Unassembled WGS sequence"/>
</dbReference>
<dbReference type="PANTHER" id="PTHR15724">
    <property type="entry name" value="PROTEIN PHOSPHATASE 1 REGULATORY SUBUNIT 26"/>
    <property type="match status" value="1"/>
</dbReference>
<feature type="region of interest" description="Disordered" evidence="1">
    <location>
        <begin position="839"/>
        <end position="1072"/>
    </location>
</feature>
<keyword evidence="4" id="KW-1185">Reference proteome</keyword>
<dbReference type="GO" id="GO:0004864">
    <property type="term" value="F:protein phosphatase inhibitor activity"/>
    <property type="evidence" value="ECO:0007669"/>
    <property type="project" value="InterPro"/>
</dbReference>
<dbReference type="InterPro" id="IPR031474">
    <property type="entry name" value="PPP1R26_N"/>
</dbReference>
<feature type="compositionally biased region" description="Basic residues" evidence="1">
    <location>
        <begin position="316"/>
        <end position="331"/>
    </location>
</feature>
<dbReference type="InterPro" id="IPR026130">
    <property type="entry name" value="PPP1R26"/>
</dbReference>
<feature type="domain" description="Protein phosphatase 1 regulatory subunit 26 N-terminal" evidence="2">
    <location>
        <begin position="1"/>
        <end position="841"/>
    </location>
</feature>
<dbReference type="EMBL" id="JACDTQ010002065">
    <property type="protein sequence ID" value="KAF5920318.1"/>
    <property type="molecule type" value="Genomic_DNA"/>
</dbReference>
<feature type="compositionally biased region" description="Gly residues" evidence="1">
    <location>
        <begin position="848"/>
        <end position="862"/>
    </location>
</feature>
<feature type="region of interest" description="Disordered" evidence="1">
    <location>
        <begin position="1142"/>
        <end position="1216"/>
    </location>
</feature>
<feature type="region of interest" description="Disordered" evidence="1">
    <location>
        <begin position="473"/>
        <end position="513"/>
    </location>
</feature>
<feature type="compositionally biased region" description="Basic and acidic residues" evidence="1">
    <location>
        <begin position="424"/>
        <end position="433"/>
    </location>
</feature>
<feature type="compositionally biased region" description="Basic and acidic residues" evidence="1">
    <location>
        <begin position="589"/>
        <end position="605"/>
    </location>
</feature>
<feature type="compositionally biased region" description="Low complexity" evidence="1">
    <location>
        <begin position="807"/>
        <end position="821"/>
    </location>
</feature>
<proteinExistence type="predicted"/>
<feature type="compositionally biased region" description="Gly residues" evidence="1">
    <location>
        <begin position="173"/>
        <end position="182"/>
    </location>
</feature>
<feature type="compositionally biased region" description="Basic and acidic residues" evidence="1">
    <location>
        <begin position="746"/>
        <end position="755"/>
    </location>
</feature>
<feature type="compositionally biased region" description="Low complexity" evidence="1">
    <location>
        <begin position="190"/>
        <end position="199"/>
    </location>
</feature>
<feature type="region of interest" description="Disordered" evidence="1">
    <location>
        <begin position="740"/>
        <end position="825"/>
    </location>
</feature>
<dbReference type="PANTHER" id="PTHR15724:SF0">
    <property type="entry name" value="PROTEIN PHOSPHATASE 1 REGULATORY SUBUNIT 26"/>
    <property type="match status" value="1"/>
</dbReference>
<evidence type="ECO:0000313" key="4">
    <source>
        <dbReference type="Proteomes" id="UP000551758"/>
    </source>
</evidence>
<evidence type="ECO:0000313" key="3">
    <source>
        <dbReference type="EMBL" id="KAF5920318.1"/>
    </source>
</evidence>
<feature type="compositionally biased region" description="Basic and acidic residues" evidence="1">
    <location>
        <begin position="656"/>
        <end position="674"/>
    </location>
</feature>
<feature type="compositionally biased region" description="Basic and acidic residues" evidence="1">
    <location>
        <begin position="1158"/>
        <end position="1180"/>
    </location>
</feature>
<accession>A0A7J7EXE7</accession>
<feature type="compositionally biased region" description="Polar residues" evidence="1">
    <location>
        <begin position="1027"/>
        <end position="1037"/>
    </location>
</feature>
<organism evidence="3 4">
    <name type="scientific">Diceros bicornis minor</name>
    <name type="common">South-central black rhinoceros</name>
    <dbReference type="NCBI Taxonomy" id="77932"/>
    <lineage>
        <taxon>Eukaryota</taxon>
        <taxon>Metazoa</taxon>
        <taxon>Chordata</taxon>
        <taxon>Craniata</taxon>
        <taxon>Vertebrata</taxon>
        <taxon>Euteleostomi</taxon>
        <taxon>Mammalia</taxon>
        <taxon>Eutheria</taxon>
        <taxon>Laurasiatheria</taxon>
        <taxon>Perissodactyla</taxon>
        <taxon>Rhinocerotidae</taxon>
        <taxon>Diceros</taxon>
    </lineage>
</organism>
<evidence type="ECO:0000259" key="2">
    <source>
        <dbReference type="Pfam" id="PF15740"/>
    </source>
</evidence>
<feature type="compositionally biased region" description="Basic and acidic residues" evidence="1">
    <location>
        <begin position="206"/>
        <end position="234"/>
    </location>
</feature>
<reference evidence="3 4" key="1">
    <citation type="journal article" date="2020" name="Mol. Biol. Evol.">
        <title>Interspecific Gene Flow and the Evolution of Specialization in Black and White Rhinoceros.</title>
        <authorList>
            <person name="Moodley Y."/>
            <person name="Westbury M.V."/>
            <person name="Russo I.M."/>
            <person name="Gopalakrishnan S."/>
            <person name="Rakotoarivelo A."/>
            <person name="Olsen R.A."/>
            <person name="Prost S."/>
            <person name="Tunstall T."/>
            <person name="Ryder O.A."/>
            <person name="Dalen L."/>
            <person name="Bruford M.W."/>
        </authorList>
    </citation>
    <scope>NUCLEOTIDE SEQUENCE [LARGE SCALE GENOMIC DNA]</scope>
    <source>
        <strain evidence="3">SBR-YM</strain>
        <tissue evidence="3">Skin</tissue>
    </source>
</reference>
<name>A0A7J7EXE7_DICBM</name>